<feature type="compositionally biased region" description="Low complexity" evidence="1">
    <location>
        <begin position="26"/>
        <end position="37"/>
    </location>
</feature>
<sequence length="71" mass="7730">MQEALVAGVPGGVGVASDKRYKPLTSSAPSPHAPSSHGVRKPPGREAETLLPRRRGEDERMRGREEERKRG</sequence>
<keyword evidence="3" id="KW-1185">Reference proteome</keyword>
<comment type="caution">
    <text evidence="2">The sequence shown here is derived from an EMBL/GenBank/DDBJ whole genome shotgun (WGS) entry which is preliminary data.</text>
</comment>
<organism evidence="2 3">
    <name type="scientific">Muraenolepis orangiensis</name>
    <name type="common">Patagonian moray cod</name>
    <dbReference type="NCBI Taxonomy" id="630683"/>
    <lineage>
        <taxon>Eukaryota</taxon>
        <taxon>Metazoa</taxon>
        <taxon>Chordata</taxon>
        <taxon>Craniata</taxon>
        <taxon>Vertebrata</taxon>
        <taxon>Euteleostomi</taxon>
        <taxon>Actinopterygii</taxon>
        <taxon>Neopterygii</taxon>
        <taxon>Teleostei</taxon>
        <taxon>Neoteleostei</taxon>
        <taxon>Acanthomorphata</taxon>
        <taxon>Zeiogadaria</taxon>
        <taxon>Gadariae</taxon>
        <taxon>Gadiformes</taxon>
        <taxon>Muraenolepidoidei</taxon>
        <taxon>Muraenolepididae</taxon>
        <taxon>Muraenolepis</taxon>
    </lineage>
</organism>
<feature type="region of interest" description="Disordered" evidence="1">
    <location>
        <begin position="1"/>
        <end position="71"/>
    </location>
</feature>
<reference evidence="2" key="1">
    <citation type="submission" date="2022-07" db="EMBL/GenBank/DDBJ databases">
        <title>Chromosome-level genome of Muraenolepis orangiensis.</title>
        <authorList>
            <person name="Kim J."/>
        </authorList>
    </citation>
    <scope>NUCLEOTIDE SEQUENCE</scope>
    <source>
        <strain evidence="2">KU_S4_2022</strain>
        <tissue evidence="2">Muscle</tissue>
    </source>
</reference>
<dbReference type="AlphaFoldDB" id="A0A9Q0D5L4"/>
<dbReference type="Proteomes" id="UP001148018">
    <property type="component" value="Unassembled WGS sequence"/>
</dbReference>
<proteinExistence type="predicted"/>
<evidence type="ECO:0000313" key="2">
    <source>
        <dbReference type="EMBL" id="KAJ3580652.1"/>
    </source>
</evidence>
<name>A0A9Q0D5L4_9TELE</name>
<evidence type="ECO:0000313" key="3">
    <source>
        <dbReference type="Proteomes" id="UP001148018"/>
    </source>
</evidence>
<accession>A0A9Q0D5L4</accession>
<dbReference type="EMBL" id="JANIIK010007721">
    <property type="protein sequence ID" value="KAJ3580652.1"/>
    <property type="molecule type" value="Genomic_DNA"/>
</dbReference>
<evidence type="ECO:0000256" key="1">
    <source>
        <dbReference type="SAM" id="MobiDB-lite"/>
    </source>
</evidence>
<gene>
    <name evidence="2" type="ORF">NHX12_034293</name>
</gene>
<feature type="compositionally biased region" description="Basic and acidic residues" evidence="1">
    <location>
        <begin position="54"/>
        <end position="71"/>
    </location>
</feature>
<protein>
    <submittedName>
        <fullName evidence="2">Uncharacterized protein</fullName>
    </submittedName>
</protein>